<organism evidence="10 11">
    <name type="scientific">Hypsibius exemplaris</name>
    <name type="common">Freshwater tardigrade</name>
    <dbReference type="NCBI Taxonomy" id="2072580"/>
    <lineage>
        <taxon>Eukaryota</taxon>
        <taxon>Metazoa</taxon>
        <taxon>Ecdysozoa</taxon>
        <taxon>Tardigrada</taxon>
        <taxon>Eutardigrada</taxon>
        <taxon>Parachela</taxon>
        <taxon>Hypsibioidea</taxon>
        <taxon>Hypsibiidae</taxon>
        <taxon>Hypsibius</taxon>
    </lineage>
</organism>
<evidence type="ECO:0000313" key="10">
    <source>
        <dbReference type="EMBL" id="OQV21685.1"/>
    </source>
</evidence>
<keyword evidence="7" id="KW-0503">Monooxygenase</keyword>
<dbReference type="SUPFAM" id="SSF48264">
    <property type="entry name" value="Cytochrome P450"/>
    <property type="match status" value="1"/>
</dbReference>
<feature type="region of interest" description="Disordered" evidence="9">
    <location>
        <begin position="35"/>
        <end position="65"/>
    </location>
</feature>
<dbReference type="InterPro" id="IPR036396">
    <property type="entry name" value="Cyt_P450_sf"/>
</dbReference>
<keyword evidence="4 8" id="KW-0479">Metal-binding</keyword>
<comment type="similarity">
    <text evidence="2">Belongs to the cytochrome P450 family.</text>
</comment>
<dbReference type="OrthoDB" id="3945418at2759"/>
<dbReference type="GO" id="GO:0005506">
    <property type="term" value="F:iron ion binding"/>
    <property type="evidence" value="ECO:0007669"/>
    <property type="project" value="InterPro"/>
</dbReference>
<evidence type="ECO:0000256" key="3">
    <source>
        <dbReference type="ARBA" id="ARBA00022617"/>
    </source>
</evidence>
<dbReference type="Pfam" id="PF00067">
    <property type="entry name" value="p450"/>
    <property type="match status" value="1"/>
</dbReference>
<sequence length="574" mass="65339">MVNIVSRQALSAAATATNGFVARLCPHLAGAMVSTGHGDPDSRRLPASFSGAASSPDSSFTTPAPDVVRNIPRHGVCPMSNPKTIVSPALATAVRPYEEIPQPRGWPIVGTWIEAICNGVVTRIHEYIDMRYRQLGPIYREKLGKIDAVFLFDPKDVESVLQKEGKHPRHMIPEAWIIHREMTKKPRGLFFMDGEHWLSRRRVMNQLLLHPKTVPQFTERINETIDDLIDRWIRIKGPDSVVDKVEVEMFNWSIECIGTVLFDQRMGCLSDQRPADIQEFVHSIQEIFRTTMVLTMIPPKMAKFLGLPVWKKFLSSMDTSMQIARKYIYTSLDRVIDRMEKGETVNDVCSSILAHKQFDMDEVVRLTTDLFAGAADTVSNAMAWALYLISQDSQVQENIFNEVSAIVPGPDVVITTDMLKQMHYVKAVMKETLRLYPVVPFHTRYLEDDIAIKGYNIPANTLIMMGAYSMGRDEKTFEEPNKFIPERWLRARETMHPDERRDAHYAAIPFAFGPRCCVGRRLAETEMHMLLAKLIRRFKIEYAGDGPVDIDLRMITAPKQSIKLKFTERLVSAM</sequence>
<evidence type="ECO:0000256" key="9">
    <source>
        <dbReference type="SAM" id="MobiDB-lite"/>
    </source>
</evidence>
<dbReference type="InterPro" id="IPR001128">
    <property type="entry name" value="Cyt_P450"/>
</dbReference>
<keyword evidence="6 8" id="KW-0408">Iron</keyword>
<dbReference type="Gene3D" id="1.10.630.10">
    <property type="entry name" value="Cytochrome P450"/>
    <property type="match status" value="1"/>
</dbReference>
<evidence type="ECO:0000256" key="1">
    <source>
        <dbReference type="ARBA" id="ARBA00001971"/>
    </source>
</evidence>
<dbReference type="GO" id="GO:0004497">
    <property type="term" value="F:monooxygenase activity"/>
    <property type="evidence" value="ECO:0007669"/>
    <property type="project" value="UniProtKB-KW"/>
</dbReference>
<evidence type="ECO:0000256" key="2">
    <source>
        <dbReference type="ARBA" id="ARBA00010617"/>
    </source>
</evidence>
<evidence type="ECO:0000313" key="11">
    <source>
        <dbReference type="Proteomes" id="UP000192578"/>
    </source>
</evidence>
<dbReference type="CDD" id="cd11054">
    <property type="entry name" value="CYP24A1-like"/>
    <property type="match status" value="1"/>
</dbReference>
<gene>
    <name evidence="10" type="ORF">BV898_04263</name>
</gene>
<keyword evidence="5" id="KW-0560">Oxidoreductase</keyword>
<dbReference type="FunFam" id="1.10.630.10:FF:000006">
    <property type="entry name" value="Cytochrome P450 302a1, mitochondrial"/>
    <property type="match status" value="1"/>
</dbReference>
<evidence type="ECO:0000256" key="6">
    <source>
        <dbReference type="ARBA" id="ARBA00023004"/>
    </source>
</evidence>
<dbReference type="InterPro" id="IPR050479">
    <property type="entry name" value="CYP11_CYP27_families"/>
</dbReference>
<feature type="binding site" description="axial binding residue" evidence="8">
    <location>
        <position position="517"/>
    </location>
    <ligand>
        <name>heme</name>
        <dbReference type="ChEBI" id="CHEBI:30413"/>
    </ligand>
    <ligandPart>
        <name>Fe</name>
        <dbReference type="ChEBI" id="CHEBI:18248"/>
    </ligandPart>
</feature>
<dbReference type="PANTHER" id="PTHR24279">
    <property type="entry name" value="CYTOCHROME P450"/>
    <property type="match status" value="1"/>
</dbReference>
<evidence type="ECO:0000256" key="8">
    <source>
        <dbReference type="PIRSR" id="PIRSR602401-1"/>
    </source>
</evidence>
<dbReference type="InterPro" id="IPR002401">
    <property type="entry name" value="Cyt_P450_E_grp-I"/>
</dbReference>
<keyword evidence="3 8" id="KW-0349">Heme</keyword>
<protein>
    <submittedName>
        <fullName evidence="10">Sterol 26-hydroxylase, mitochondrial</fullName>
    </submittedName>
</protein>
<dbReference type="GO" id="GO:0020037">
    <property type="term" value="F:heme binding"/>
    <property type="evidence" value="ECO:0007669"/>
    <property type="project" value="InterPro"/>
</dbReference>
<dbReference type="PRINTS" id="PR00463">
    <property type="entry name" value="EP450I"/>
</dbReference>
<name>A0A1W0X2K3_HYPEX</name>
<proteinExistence type="inferred from homology"/>
<accession>A0A1W0X2K3</accession>
<evidence type="ECO:0000256" key="5">
    <source>
        <dbReference type="ARBA" id="ARBA00023002"/>
    </source>
</evidence>
<dbReference type="Proteomes" id="UP000192578">
    <property type="component" value="Unassembled WGS sequence"/>
</dbReference>
<comment type="caution">
    <text evidence="10">The sequence shown here is derived from an EMBL/GenBank/DDBJ whole genome shotgun (WGS) entry which is preliminary data.</text>
</comment>
<feature type="compositionally biased region" description="Low complexity" evidence="9">
    <location>
        <begin position="46"/>
        <end position="60"/>
    </location>
</feature>
<comment type="cofactor">
    <cofactor evidence="1 8">
        <name>heme</name>
        <dbReference type="ChEBI" id="CHEBI:30413"/>
    </cofactor>
</comment>
<dbReference type="PANTHER" id="PTHR24279:SF120">
    <property type="entry name" value="CYTOCHROME P450"/>
    <property type="match status" value="1"/>
</dbReference>
<evidence type="ECO:0000256" key="4">
    <source>
        <dbReference type="ARBA" id="ARBA00022723"/>
    </source>
</evidence>
<evidence type="ECO:0000256" key="7">
    <source>
        <dbReference type="ARBA" id="ARBA00023033"/>
    </source>
</evidence>
<keyword evidence="11" id="KW-1185">Reference proteome</keyword>
<dbReference type="EMBL" id="MTYJ01000021">
    <property type="protein sequence ID" value="OQV21685.1"/>
    <property type="molecule type" value="Genomic_DNA"/>
</dbReference>
<dbReference type="AlphaFoldDB" id="A0A1W0X2K3"/>
<dbReference type="GO" id="GO:0016705">
    <property type="term" value="F:oxidoreductase activity, acting on paired donors, with incorporation or reduction of molecular oxygen"/>
    <property type="evidence" value="ECO:0007669"/>
    <property type="project" value="InterPro"/>
</dbReference>
<reference evidence="11" key="1">
    <citation type="submission" date="2017-01" db="EMBL/GenBank/DDBJ databases">
        <title>Comparative genomics of anhydrobiosis in the tardigrade Hypsibius dujardini.</title>
        <authorList>
            <person name="Yoshida Y."/>
            <person name="Koutsovoulos G."/>
            <person name="Laetsch D."/>
            <person name="Stevens L."/>
            <person name="Kumar S."/>
            <person name="Horikawa D."/>
            <person name="Ishino K."/>
            <person name="Komine S."/>
            <person name="Tomita M."/>
            <person name="Blaxter M."/>
            <person name="Arakawa K."/>
        </authorList>
    </citation>
    <scope>NUCLEOTIDE SEQUENCE [LARGE SCALE GENOMIC DNA]</scope>
    <source>
        <strain evidence="11">Z151</strain>
    </source>
</reference>
<dbReference type="PRINTS" id="PR00385">
    <property type="entry name" value="P450"/>
</dbReference>